<dbReference type="eggNOG" id="ENOG502QUH4">
    <property type="taxonomic scope" value="Eukaryota"/>
</dbReference>
<dbReference type="PANTHER" id="PTHR31414">
    <property type="entry name" value="TRANSMEMBRANE PROTEIN DDB_G0292058"/>
    <property type="match status" value="1"/>
</dbReference>
<dbReference type="InterPro" id="IPR040283">
    <property type="entry name" value="DDB_G0292058-like"/>
</dbReference>
<organism evidence="2 3">
    <name type="scientific">Amborella trichopoda</name>
    <dbReference type="NCBI Taxonomy" id="13333"/>
    <lineage>
        <taxon>Eukaryota</taxon>
        <taxon>Viridiplantae</taxon>
        <taxon>Streptophyta</taxon>
        <taxon>Embryophyta</taxon>
        <taxon>Tracheophyta</taxon>
        <taxon>Spermatophyta</taxon>
        <taxon>Magnoliopsida</taxon>
        <taxon>Amborellales</taxon>
        <taxon>Amborellaceae</taxon>
        <taxon>Amborella</taxon>
    </lineage>
</organism>
<dbReference type="Proteomes" id="UP000017836">
    <property type="component" value="Unassembled WGS sequence"/>
</dbReference>
<keyword evidence="1" id="KW-0472">Membrane</keyword>
<dbReference type="PANTHER" id="PTHR31414:SF15">
    <property type="entry name" value="PLASMA MEMBRANE FUSION PROTEIN"/>
    <property type="match status" value="1"/>
</dbReference>
<evidence type="ECO:0000313" key="2">
    <source>
        <dbReference type="EMBL" id="ERN02171.1"/>
    </source>
</evidence>
<keyword evidence="1" id="KW-1133">Transmembrane helix</keyword>
<evidence type="ECO:0000256" key="1">
    <source>
        <dbReference type="SAM" id="Phobius"/>
    </source>
</evidence>
<sequence length="221" mass="24665">MTHLTFVAFVADLDVLFCILVRAAKSIGVYRIFLLADDQAKIDNLVTKLNASANTLQNRTGCNSQKIQNWLDTVRYFLIVVIVVIVMAEVMLFLAFIGFLIVYILVIIGWILVAGTFILCGVFLLLNNVVSDTSVAMQEWVDHPHARTALDDILPCVDVYTANESLFRSKEVSYQMVNVVNQIINNVSNVNYPTIAAPLYYNQSGPLVPVPCNRFNSVITD</sequence>
<gene>
    <name evidence="2" type="ORF">AMTR_s00045p00194650</name>
</gene>
<feature type="transmembrane region" description="Helical" evidence="1">
    <location>
        <begin position="103"/>
        <end position="126"/>
    </location>
</feature>
<keyword evidence="1" id="KW-0812">Transmembrane</keyword>
<reference evidence="3" key="1">
    <citation type="journal article" date="2013" name="Science">
        <title>The Amborella genome and the evolution of flowering plants.</title>
        <authorList>
            <consortium name="Amborella Genome Project"/>
        </authorList>
    </citation>
    <scope>NUCLEOTIDE SEQUENCE [LARGE SCALE GENOMIC DNA]</scope>
</reference>
<feature type="transmembrane region" description="Helical" evidence="1">
    <location>
        <begin position="76"/>
        <end position="97"/>
    </location>
</feature>
<accession>W1P3N7</accession>
<dbReference type="HOGENOM" id="CLU_1252147_0_0_1"/>
<keyword evidence="3" id="KW-1185">Reference proteome</keyword>
<dbReference type="STRING" id="13333.W1P3N7"/>
<name>W1P3N7_AMBTC</name>
<dbReference type="EMBL" id="KI394661">
    <property type="protein sequence ID" value="ERN02171.1"/>
    <property type="molecule type" value="Genomic_DNA"/>
</dbReference>
<dbReference type="AlphaFoldDB" id="W1P3N7"/>
<protein>
    <submittedName>
        <fullName evidence="2">Uncharacterized protein</fullName>
    </submittedName>
</protein>
<dbReference type="Gramene" id="ERN02171">
    <property type="protein sequence ID" value="ERN02171"/>
    <property type="gene ID" value="AMTR_s00045p00194650"/>
</dbReference>
<proteinExistence type="predicted"/>
<feature type="transmembrane region" description="Helical" evidence="1">
    <location>
        <begin position="6"/>
        <end position="24"/>
    </location>
</feature>
<evidence type="ECO:0000313" key="3">
    <source>
        <dbReference type="Proteomes" id="UP000017836"/>
    </source>
</evidence>